<dbReference type="RefSeq" id="WP_307780557.1">
    <property type="nucleotide sequence ID" value="NZ_JAVFKP010000008.1"/>
</dbReference>
<keyword evidence="3" id="KW-0804">Transcription</keyword>
<dbReference type="InterPro" id="IPR050109">
    <property type="entry name" value="HTH-type_TetR-like_transc_reg"/>
</dbReference>
<dbReference type="Pfam" id="PF00440">
    <property type="entry name" value="TetR_N"/>
    <property type="match status" value="1"/>
</dbReference>
<dbReference type="InterPro" id="IPR001647">
    <property type="entry name" value="HTH_TetR"/>
</dbReference>
<feature type="DNA-binding region" description="H-T-H motif" evidence="4">
    <location>
        <begin position="29"/>
        <end position="48"/>
    </location>
</feature>
<keyword evidence="2 4" id="KW-0238">DNA-binding</keyword>
<comment type="caution">
    <text evidence="6">The sequence shown here is derived from an EMBL/GenBank/DDBJ whole genome shotgun (WGS) entry which is preliminary data.</text>
</comment>
<accession>A0ABU0Y285</accession>
<sequence length="205" mass="22066">MMKKRSASADNICAVAVVHFSEHGYDASSLSDIAAQAGMRKASLYSHFAGKDALFLDVFADALAEEQAFMDSCFADEAVLAAPGGQQAGALYCERMAQRYGDSAHLRFLLRTAYLPPAPLRVEVGTGYEALLAQLQRYYVQSLARLAPTLSSARIDLYAQAYLGIVDSLHVELIYAGGAALQQRHAALWQILSDSLAMAMAAQPA</sequence>
<dbReference type="SUPFAM" id="SSF46689">
    <property type="entry name" value="Homeodomain-like"/>
    <property type="match status" value="1"/>
</dbReference>
<evidence type="ECO:0000313" key="7">
    <source>
        <dbReference type="Proteomes" id="UP001237592"/>
    </source>
</evidence>
<organism evidence="6 7">
    <name type="scientific">Janthinobacterium lividum</name>
    <dbReference type="NCBI Taxonomy" id="29581"/>
    <lineage>
        <taxon>Bacteria</taxon>
        <taxon>Pseudomonadati</taxon>
        <taxon>Pseudomonadota</taxon>
        <taxon>Betaproteobacteria</taxon>
        <taxon>Burkholderiales</taxon>
        <taxon>Oxalobacteraceae</taxon>
        <taxon>Janthinobacterium</taxon>
    </lineage>
</organism>
<dbReference type="Proteomes" id="UP001237592">
    <property type="component" value="Unassembled WGS sequence"/>
</dbReference>
<reference evidence="6 7" key="1">
    <citation type="submission" date="2023-08" db="EMBL/GenBank/DDBJ databases">
        <title>Draft genome sequence of Janthinobacterium lividum.</title>
        <authorList>
            <person name="Chun B.H."/>
            <person name="Lee Y."/>
        </authorList>
    </citation>
    <scope>NUCLEOTIDE SEQUENCE [LARGE SCALE GENOMIC DNA]</scope>
    <source>
        <strain evidence="6 7">AMJK</strain>
    </source>
</reference>
<evidence type="ECO:0000256" key="4">
    <source>
        <dbReference type="PROSITE-ProRule" id="PRU00335"/>
    </source>
</evidence>
<gene>
    <name evidence="6" type="ORF">RB624_25775</name>
</gene>
<evidence type="ECO:0000259" key="5">
    <source>
        <dbReference type="PROSITE" id="PS50977"/>
    </source>
</evidence>
<protein>
    <submittedName>
        <fullName evidence="6">Helix-turn-helix domain-containing protein</fullName>
    </submittedName>
</protein>
<feature type="domain" description="HTH tetR-type" evidence="5">
    <location>
        <begin position="6"/>
        <end position="66"/>
    </location>
</feature>
<proteinExistence type="predicted"/>
<keyword evidence="7" id="KW-1185">Reference proteome</keyword>
<evidence type="ECO:0000256" key="3">
    <source>
        <dbReference type="ARBA" id="ARBA00023163"/>
    </source>
</evidence>
<dbReference type="PANTHER" id="PTHR30055:SF238">
    <property type="entry name" value="MYCOFACTOCIN BIOSYNTHESIS TRANSCRIPTIONAL REGULATOR MFTR-RELATED"/>
    <property type="match status" value="1"/>
</dbReference>
<dbReference type="InterPro" id="IPR009057">
    <property type="entry name" value="Homeodomain-like_sf"/>
</dbReference>
<dbReference type="PRINTS" id="PR00455">
    <property type="entry name" value="HTHTETR"/>
</dbReference>
<dbReference type="EMBL" id="JAVFKP010000008">
    <property type="protein sequence ID" value="MDQ4629305.1"/>
    <property type="molecule type" value="Genomic_DNA"/>
</dbReference>
<dbReference type="Gene3D" id="1.10.10.60">
    <property type="entry name" value="Homeodomain-like"/>
    <property type="match status" value="1"/>
</dbReference>
<evidence type="ECO:0000313" key="6">
    <source>
        <dbReference type="EMBL" id="MDQ4629305.1"/>
    </source>
</evidence>
<dbReference type="PROSITE" id="PS50977">
    <property type="entry name" value="HTH_TETR_2"/>
    <property type="match status" value="1"/>
</dbReference>
<dbReference type="Gene3D" id="1.10.357.10">
    <property type="entry name" value="Tetracycline Repressor, domain 2"/>
    <property type="match status" value="1"/>
</dbReference>
<keyword evidence="1" id="KW-0805">Transcription regulation</keyword>
<evidence type="ECO:0000256" key="1">
    <source>
        <dbReference type="ARBA" id="ARBA00023015"/>
    </source>
</evidence>
<evidence type="ECO:0000256" key="2">
    <source>
        <dbReference type="ARBA" id="ARBA00023125"/>
    </source>
</evidence>
<dbReference type="PANTHER" id="PTHR30055">
    <property type="entry name" value="HTH-TYPE TRANSCRIPTIONAL REGULATOR RUTR"/>
    <property type="match status" value="1"/>
</dbReference>
<name>A0ABU0Y285_9BURK</name>